<dbReference type="AlphaFoldDB" id="A0A433KIU4"/>
<proteinExistence type="predicted"/>
<organism evidence="2 3">
    <name type="scientific">Vreelandella andesensis</name>
    <dbReference type="NCBI Taxonomy" id="447567"/>
    <lineage>
        <taxon>Bacteria</taxon>
        <taxon>Pseudomonadati</taxon>
        <taxon>Pseudomonadota</taxon>
        <taxon>Gammaproteobacteria</taxon>
        <taxon>Oceanospirillales</taxon>
        <taxon>Halomonadaceae</taxon>
        <taxon>Vreelandella</taxon>
    </lineage>
</organism>
<keyword evidence="3" id="KW-1185">Reference proteome</keyword>
<dbReference type="RefSeq" id="WP_126948316.1">
    <property type="nucleotide sequence ID" value="NZ_RZHG01000022.1"/>
</dbReference>
<dbReference type="OrthoDB" id="14198at2"/>
<evidence type="ECO:0000259" key="1">
    <source>
        <dbReference type="Pfam" id="PF19916"/>
    </source>
</evidence>
<comment type="caution">
    <text evidence="2">The sequence shown here is derived from an EMBL/GenBank/DDBJ whole genome shotgun (WGS) entry which is preliminary data.</text>
</comment>
<dbReference type="EMBL" id="RZHG01000022">
    <property type="protein sequence ID" value="RUR29503.1"/>
    <property type="molecule type" value="Genomic_DNA"/>
</dbReference>
<evidence type="ECO:0000313" key="3">
    <source>
        <dbReference type="Proteomes" id="UP000287336"/>
    </source>
</evidence>
<accession>A0A433KIU4</accession>
<name>A0A433KIU4_9GAMM</name>
<gene>
    <name evidence="2" type="ORF">ELY33_12860</name>
</gene>
<evidence type="ECO:0000313" key="2">
    <source>
        <dbReference type="EMBL" id="RUR29503.1"/>
    </source>
</evidence>
<reference evidence="2 3" key="1">
    <citation type="submission" date="2018-12" db="EMBL/GenBank/DDBJ databases">
        <title>three novel Halomonas strain isolated from plants.</title>
        <authorList>
            <person name="Sun C."/>
        </authorList>
    </citation>
    <scope>NUCLEOTIDE SEQUENCE [LARGE SCALE GENOMIC DNA]</scope>
    <source>
        <strain evidence="2 3">DSM 19434</strain>
    </source>
</reference>
<feature type="domain" description="vWA-MoxR associated protein middle region 0" evidence="1">
    <location>
        <begin position="6"/>
        <end position="94"/>
    </location>
</feature>
<protein>
    <recommendedName>
        <fullName evidence="1">vWA-MoxR associated protein middle region 0 domain-containing protein</fullName>
    </recommendedName>
</protein>
<sequence>MTLTTALASSLRDLLAATPSNALPITYQQAANALGLSPPRTIQRIAQALEQLMREDAAAGKPFIATLVVSRSGKGLPAAGFFELAAELGRFTDTPSQQEAFYYSEREQAINEWCRS</sequence>
<dbReference type="Proteomes" id="UP000287336">
    <property type="component" value="Unassembled WGS sequence"/>
</dbReference>
<dbReference type="Pfam" id="PF19916">
    <property type="entry name" value="VMAP-M0"/>
    <property type="match status" value="1"/>
</dbReference>
<dbReference type="InterPro" id="IPR045555">
    <property type="entry name" value="VMAP-M0"/>
</dbReference>